<dbReference type="InterPro" id="IPR012827">
    <property type="entry name" value="Hemerythrin_metal-bd"/>
</dbReference>
<evidence type="ECO:0000256" key="2">
    <source>
        <dbReference type="ARBA" id="ARBA00022621"/>
    </source>
</evidence>
<dbReference type="Proteomes" id="UP000244906">
    <property type="component" value="Unassembled WGS sequence"/>
</dbReference>
<gene>
    <name evidence="6" type="ORF">DC094_11815</name>
</gene>
<keyword evidence="2" id="KW-0813">Transport</keyword>
<evidence type="ECO:0000259" key="5">
    <source>
        <dbReference type="Pfam" id="PF01814"/>
    </source>
</evidence>
<dbReference type="SUPFAM" id="SSF47188">
    <property type="entry name" value="Hemerythrin-like"/>
    <property type="match status" value="1"/>
</dbReference>
<dbReference type="InterPro" id="IPR012312">
    <property type="entry name" value="Hemerythrin-like"/>
</dbReference>
<evidence type="ECO:0000256" key="4">
    <source>
        <dbReference type="ARBA" id="ARBA00023004"/>
    </source>
</evidence>
<dbReference type="GO" id="GO:0046872">
    <property type="term" value="F:metal ion binding"/>
    <property type="evidence" value="ECO:0007669"/>
    <property type="project" value="UniProtKB-KW"/>
</dbReference>
<comment type="similarity">
    <text evidence="1">Belongs to the hemerythrin family.</text>
</comment>
<dbReference type="GO" id="GO:0005344">
    <property type="term" value="F:oxygen carrier activity"/>
    <property type="evidence" value="ECO:0007669"/>
    <property type="project" value="UniProtKB-KW"/>
</dbReference>
<dbReference type="PROSITE" id="PS00550">
    <property type="entry name" value="HEMERYTHRINS"/>
    <property type="match status" value="1"/>
</dbReference>
<evidence type="ECO:0000313" key="6">
    <source>
        <dbReference type="EMBL" id="PVZ68930.1"/>
    </source>
</evidence>
<sequence length="165" mass="19063">MVFLCDWTTLTSATLNNLGINVEINNPLIEWSDSCLTGIARIDAQHQGLVSGLNSLGYLALKQKFNAKKFIQELDCLIRCFSEHFAEEEKVMLNFEYEEDREHRDRHSEILKKLFNLRVKVLITSDFKSNYLLKSLKIFKLFLEDDIKVTKDISANSKQSSIKAE</sequence>
<proteinExistence type="inferred from homology"/>
<dbReference type="CDD" id="cd12107">
    <property type="entry name" value="Hemerythrin"/>
    <property type="match status" value="1"/>
</dbReference>
<dbReference type="NCBIfam" id="TIGR02481">
    <property type="entry name" value="hemeryth_dom"/>
    <property type="match status" value="1"/>
</dbReference>
<dbReference type="EMBL" id="QDDL01000004">
    <property type="protein sequence ID" value="PVZ68930.1"/>
    <property type="molecule type" value="Genomic_DNA"/>
</dbReference>
<evidence type="ECO:0000256" key="1">
    <source>
        <dbReference type="ARBA" id="ARBA00010587"/>
    </source>
</evidence>
<dbReference type="PANTHER" id="PTHR37164:SF1">
    <property type="entry name" value="BACTERIOHEMERYTHRIN"/>
    <property type="match status" value="1"/>
</dbReference>
<keyword evidence="3" id="KW-0479">Metal-binding</keyword>
<accession>A0A2V1GUD9</accession>
<comment type="caution">
    <text evidence="6">The sequence shown here is derived from an EMBL/GenBank/DDBJ whole genome shotgun (WGS) entry which is preliminary data.</text>
</comment>
<dbReference type="Gene3D" id="1.20.120.50">
    <property type="entry name" value="Hemerythrin-like"/>
    <property type="match status" value="1"/>
</dbReference>
<dbReference type="InterPro" id="IPR035938">
    <property type="entry name" value="Hemerythrin-like_sf"/>
</dbReference>
<protein>
    <recommendedName>
        <fullName evidence="5">Hemerythrin-like domain-containing protein</fullName>
    </recommendedName>
</protein>
<keyword evidence="2" id="KW-0561">Oxygen transport</keyword>
<evidence type="ECO:0000313" key="7">
    <source>
        <dbReference type="Proteomes" id="UP000244906"/>
    </source>
</evidence>
<keyword evidence="4" id="KW-0408">Iron</keyword>
<dbReference type="PANTHER" id="PTHR37164">
    <property type="entry name" value="BACTERIOHEMERYTHRIN"/>
    <property type="match status" value="1"/>
</dbReference>
<evidence type="ECO:0000256" key="3">
    <source>
        <dbReference type="ARBA" id="ARBA00022723"/>
    </source>
</evidence>
<dbReference type="InterPro" id="IPR016131">
    <property type="entry name" value="Haemerythrin_Fe_BS"/>
</dbReference>
<dbReference type="Pfam" id="PF01814">
    <property type="entry name" value="Hemerythrin"/>
    <property type="match status" value="1"/>
</dbReference>
<dbReference type="InterPro" id="IPR050669">
    <property type="entry name" value="Hemerythrin"/>
</dbReference>
<reference evidence="6 7" key="1">
    <citation type="submission" date="2018-04" db="EMBL/GenBank/DDBJ databases">
        <title>Thalassorhabdus spongiae gen. nov., sp. nov., isolated from a marine sponge in South-West Iceland.</title>
        <authorList>
            <person name="Knobloch S."/>
            <person name="Daussin A."/>
            <person name="Johannsson R."/>
            <person name="Marteinsson V.T."/>
        </authorList>
    </citation>
    <scope>NUCLEOTIDE SEQUENCE [LARGE SCALE GENOMIC DNA]</scope>
    <source>
        <strain evidence="6 7">Hp12</strain>
    </source>
</reference>
<organism evidence="6 7">
    <name type="scientific">Pelagibaculum spongiae</name>
    <dbReference type="NCBI Taxonomy" id="2080658"/>
    <lineage>
        <taxon>Bacteria</taxon>
        <taxon>Pseudomonadati</taxon>
        <taxon>Pseudomonadota</taxon>
        <taxon>Gammaproteobacteria</taxon>
        <taxon>Oceanospirillales</taxon>
        <taxon>Pelagibaculum</taxon>
    </lineage>
</organism>
<name>A0A2V1GUD9_9GAMM</name>
<dbReference type="AlphaFoldDB" id="A0A2V1GUD9"/>
<feature type="domain" description="Hemerythrin-like" evidence="5">
    <location>
        <begin position="37"/>
        <end position="126"/>
    </location>
</feature>
<keyword evidence="7" id="KW-1185">Reference proteome</keyword>